<dbReference type="GO" id="GO:0005813">
    <property type="term" value="C:centrosome"/>
    <property type="evidence" value="ECO:0007669"/>
    <property type="project" value="TreeGrafter"/>
</dbReference>
<dbReference type="GO" id="GO:0005524">
    <property type="term" value="F:ATP binding"/>
    <property type="evidence" value="ECO:0007669"/>
    <property type="project" value="InterPro"/>
</dbReference>
<dbReference type="GO" id="GO:0042148">
    <property type="term" value="P:DNA strand invasion"/>
    <property type="evidence" value="ECO:0007669"/>
    <property type="project" value="TreeGrafter"/>
</dbReference>
<dbReference type="InterPro" id="IPR020588">
    <property type="entry name" value="RecA_ATP-bd"/>
</dbReference>
<dbReference type="Pfam" id="PF08423">
    <property type="entry name" value="Rad51"/>
    <property type="match status" value="1"/>
</dbReference>
<dbReference type="Gene3D" id="3.40.50.300">
    <property type="entry name" value="P-loop containing nucleotide triphosphate hydrolases"/>
    <property type="match status" value="1"/>
</dbReference>
<dbReference type="Proteomes" id="UP000314986">
    <property type="component" value="Unassembled WGS sequence"/>
</dbReference>
<dbReference type="InterPro" id="IPR030547">
    <property type="entry name" value="XRCC2"/>
</dbReference>
<dbReference type="GO" id="GO:0005657">
    <property type="term" value="C:replication fork"/>
    <property type="evidence" value="ECO:0007669"/>
    <property type="project" value="InterPro"/>
</dbReference>
<dbReference type="InterPro" id="IPR013632">
    <property type="entry name" value="Rad51_C"/>
</dbReference>
<dbReference type="GO" id="GO:0140664">
    <property type="term" value="F:ATP-dependent DNA damage sensor activity"/>
    <property type="evidence" value="ECO:0007669"/>
    <property type="project" value="InterPro"/>
</dbReference>
<dbReference type="CDD" id="cd19490">
    <property type="entry name" value="XRCC2"/>
    <property type="match status" value="1"/>
</dbReference>
<feature type="domain" description="RecA family profile 1" evidence="1">
    <location>
        <begin position="33"/>
        <end position="214"/>
    </location>
</feature>
<dbReference type="PANTHER" id="PTHR46644">
    <property type="entry name" value="DNA REPAIR PROTEIN XRCC2"/>
    <property type="match status" value="1"/>
</dbReference>
<dbReference type="STRING" id="7868.ENSCMIP00000028092"/>
<sequence>MGGDGVQGAACELHGGYSGDNRGGGDRFKGLLARLKGRSSLKNLEPRLFTEEGLASHGDAVEFYGPEGTGKSEMLYHLVVSCILPELAGGLQVEVLFIDTDYHFDMLRLVTILERRLPQGTEDTVKGCLSRLYLVQCGGSTQLLLLLHSLEALVCSHPALCLLIVDSISAFYWMDRLSGGESINQQEASLCRCIEHLEKLLSEYHLVLVATTQALMHVPGSGVYKSDGVSAAWLPLLSTAAQYKPYLCKSWQRLVKHRLVFSKCNNNARDNKLDFTIVSLHPKSSVVSKCAFTVTDGGIQFL</sequence>
<dbReference type="PROSITE" id="PS50162">
    <property type="entry name" value="RECA_2"/>
    <property type="match status" value="1"/>
</dbReference>
<dbReference type="AlphaFoldDB" id="A0A4W3IGR8"/>
<reference evidence="3" key="1">
    <citation type="journal article" date="2006" name="Science">
        <title>Ancient noncoding elements conserved in the human genome.</title>
        <authorList>
            <person name="Venkatesh B."/>
            <person name="Kirkness E.F."/>
            <person name="Loh Y.H."/>
            <person name="Halpern A.L."/>
            <person name="Lee A.P."/>
            <person name="Johnson J."/>
            <person name="Dandona N."/>
            <person name="Viswanathan L.D."/>
            <person name="Tay A."/>
            <person name="Venter J.C."/>
            <person name="Strausberg R.L."/>
            <person name="Brenner S."/>
        </authorList>
    </citation>
    <scope>NUCLEOTIDE SEQUENCE [LARGE SCALE GENOMIC DNA]</scope>
</reference>
<dbReference type="InterPro" id="IPR027417">
    <property type="entry name" value="P-loop_NTPase"/>
</dbReference>
<keyword evidence="3" id="KW-1185">Reference proteome</keyword>
<organism evidence="2 3">
    <name type="scientific">Callorhinchus milii</name>
    <name type="common">Ghost shark</name>
    <dbReference type="NCBI Taxonomy" id="7868"/>
    <lineage>
        <taxon>Eukaryota</taxon>
        <taxon>Metazoa</taxon>
        <taxon>Chordata</taxon>
        <taxon>Craniata</taxon>
        <taxon>Vertebrata</taxon>
        <taxon>Chondrichthyes</taxon>
        <taxon>Holocephali</taxon>
        <taxon>Chimaeriformes</taxon>
        <taxon>Callorhinchidae</taxon>
        <taxon>Callorhinchus</taxon>
    </lineage>
</organism>
<reference evidence="2" key="4">
    <citation type="submission" date="2025-08" db="UniProtKB">
        <authorList>
            <consortium name="Ensembl"/>
        </authorList>
    </citation>
    <scope>IDENTIFICATION</scope>
</reference>
<evidence type="ECO:0000313" key="2">
    <source>
        <dbReference type="Ensembl" id="ENSCMIP00000028092.1"/>
    </source>
</evidence>
<reference evidence="3" key="2">
    <citation type="journal article" date="2007" name="PLoS Biol.">
        <title>Survey sequencing and comparative analysis of the elephant shark (Callorhinchus milii) genome.</title>
        <authorList>
            <person name="Venkatesh B."/>
            <person name="Kirkness E.F."/>
            <person name="Loh Y.H."/>
            <person name="Halpern A.L."/>
            <person name="Lee A.P."/>
            <person name="Johnson J."/>
            <person name="Dandona N."/>
            <person name="Viswanathan L.D."/>
            <person name="Tay A."/>
            <person name="Venter J.C."/>
            <person name="Strausberg R.L."/>
            <person name="Brenner S."/>
        </authorList>
    </citation>
    <scope>NUCLEOTIDE SEQUENCE [LARGE SCALE GENOMIC DNA]</scope>
</reference>
<dbReference type="InParanoid" id="A0A4W3IGR8"/>
<evidence type="ECO:0000313" key="3">
    <source>
        <dbReference type="Proteomes" id="UP000314986"/>
    </source>
</evidence>
<accession>A0A4W3IGR8</accession>
<protein>
    <submittedName>
        <fullName evidence="2">X-ray repair cross complementing 2</fullName>
    </submittedName>
</protein>
<reference evidence="2" key="5">
    <citation type="submission" date="2025-09" db="UniProtKB">
        <authorList>
            <consortium name="Ensembl"/>
        </authorList>
    </citation>
    <scope>IDENTIFICATION</scope>
</reference>
<proteinExistence type="predicted"/>
<evidence type="ECO:0000259" key="1">
    <source>
        <dbReference type="PROSITE" id="PS50162"/>
    </source>
</evidence>
<dbReference type="PANTHER" id="PTHR46644:SF2">
    <property type="entry name" value="DNA REPAIR PROTEIN XRCC2"/>
    <property type="match status" value="1"/>
</dbReference>
<gene>
    <name evidence="2" type="primary">xrcc2</name>
</gene>
<dbReference type="SUPFAM" id="SSF52540">
    <property type="entry name" value="P-loop containing nucleoside triphosphate hydrolases"/>
    <property type="match status" value="1"/>
</dbReference>
<dbReference type="GO" id="GO:0000400">
    <property type="term" value="F:four-way junction DNA binding"/>
    <property type="evidence" value="ECO:0007669"/>
    <property type="project" value="TreeGrafter"/>
</dbReference>
<name>A0A4W3IGR8_CALMI</name>
<dbReference type="Ensembl" id="ENSCMIT00000028536.1">
    <property type="protein sequence ID" value="ENSCMIP00000028092.1"/>
    <property type="gene ID" value="ENSCMIG00000012217.1"/>
</dbReference>
<dbReference type="GO" id="GO:0033063">
    <property type="term" value="C:Rad51B-Rad51C-Rad51D-XRCC2 complex"/>
    <property type="evidence" value="ECO:0007669"/>
    <property type="project" value="InterPro"/>
</dbReference>
<dbReference type="OMA" id="THRIFFS"/>
<reference evidence="3" key="3">
    <citation type="journal article" date="2014" name="Nature">
        <title>Elephant shark genome provides unique insights into gnathostome evolution.</title>
        <authorList>
            <consortium name="International Elephant Shark Genome Sequencing Consortium"/>
            <person name="Venkatesh B."/>
            <person name="Lee A.P."/>
            <person name="Ravi V."/>
            <person name="Maurya A.K."/>
            <person name="Lian M.M."/>
            <person name="Swann J.B."/>
            <person name="Ohta Y."/>
            <person name="Flajnik M.F."/>
            <person name="Sutoh Y."/>
            <person name="Kasahara M."/>
            <person name="Hoon S."/>
            <person name="Gangu V."/>
            <person name="Roy S.W."/>
            <person name="Irimia M."/>
            <person name="Korzh V."/>
            <person name="Kondrychyn I."/>
            <person name="Lim Z.W."/>
            <person name="Tay B.H."/>
            <person name="Tohari S."/>
            <person name="Kong K.W."/>
            <person name="Ho S."/>
            <person name="Lorente-Galdos B."/>
            <person name="Quilez J."/>
            <person name="Marques-Bonet T."/>
            <person name="Raney B.J."/>
            <person name="Ingham P.W."/>
            <person name="Tay A."/>
            <person name="Hillier L.W."/>
            <person name="Minx P."/>
            <person name="Boehm T."/>
            <person name="Wilson R.K."/>
            <person name="Brenner S."/>
            <person name="Warren W.C."/>
        </authorList>
    </citation>
    <scope>NUCLEOTIDE SEQUENCE [LARGE SCALE GENOMIC DNA]</scope>
</reference>
<dbReference type="GO" id="GO:0000724">
    <property type="term" value="P:double-strand break repair via homologous recombination"/>
    <property type="evidence" value="ECO:0007669"/>
    <property type="project" value="InterPro"/>
</dbReference>
<dbReference type="GeneTree" id="ENSGT00390000020445"/>